<organism evidence="2 3">
    <name type="scientific">Streptomyces luteireticuli</name>
    <dbReference type="NCBI Taxonomy" id="173858"/>
    <lineage>
        <taxon>Bacteria</taxon>
        <taxon>Bacillati</taxon>
        <taxon>Actinomycetota</taxon>
        <taxon>Actinomycetes</taxon>
        <taxon>Kitasatosporales</taxon>
        <taxon>Streptomycetaceae</taxon>
        <taxon>Streptomyces</taxon>
    </lineage>
</organism>
<feature type="signal peptide" evidence="1">
    <location>
        <begin position="1"/>
        <end position="34"/>
    </location>
</feature>
<dbReference type="Proteomes" id="UP001500879">
    <property type="component" value="Unassembled WGS sequence"/>
</dbReference>
<feature type="chain" id="PRO_5046378328" evidence="1">
    <location>
        <begin position="35"/>
        <end position="677"/>
    </location>
</feature>
<reference evidence="2 3" key="1">
    <citation type="journal article" date="2019" name="Int. J. Syst. Evol. Microbiol.">
        <title>The Global Catalogue of Microorganisms (GCM) 10K type strain sequencing project: providing services to taxonomists for standard genome sequencing and annotation.</title>
        <authorList>
            <consortium name="The Broad Institute Genomics Platform"/>
            <consortium name="The Broad Institute Genome Sequencing Center for Infectious Disease"/>
            <person name="Wu L."/>
            <person name="Ma J."/>
        </authorList>
    </citation>
    <scope>NUCLEOTIDE SEQUENCE [LARGE SCALE GENOMIC DNA]</scope>
    <source>
        <strain evidence="2 3">JCM 4788</strain>
    </source>
</reference>
<evidence type="ECO:0000313" key="2">
    <source>
        <dbReference type="EMBL" id="GAA0410623.1"/>
    </source>
</evidence>
<proteinExistence type="predicted"/>
<keyword evidence="1" id="KW-0732">Signal</keyword>
<gene>
    <name evidence="2" type="ORF">GCM10010357_34580</name>
</gene>
<protein>
    <submittedName>
        <fullName evidence="2">Uncharacterized protein</fullName>
    </submittedName>
</protein>
<name>A0ABN0YTS1_9ACTN</name>
<comment type="caution">
    <text evidence="2">The sequence shown here is derived from an EMBL/GenBank/DDBJ whole genome shotgun (WGS) entry which is preliminary data.</text>
</comment>
<keyword evidence="3" id="KW-1185">Reference proteome</keyword>
<sequence>MRTPGQRRAVSRVITTAMASAVVLAVIGEAAVQAAPSGDSGGAAAVQQAHADEYTHIVIDKRPAGEVDLDELRQSLSRNGLQTTKSRWLAEGKDVAAELRKLPAGYVDNAHHEHVFMWDSTKKGIEGANALEDREAFYRSKNTGTAAPATERHAVRVKVRWDALKKDGRVFGGTLKGDAGGGPLGGASTNGAWAYKGDIPRKYLYIEGIDDPAHPGMSQWLAGKGWPEGTGVCATGASSGRAKRSAPALACSDDIARTQRERLRAHGDDVEYVTSLEEFEKNPKALLSPLRETNKVLGDARNAELGAQDFEKFSTKVGEAFERDLRAAHELTTDSGLLARVGAKAGRAAELGAKALPFVGIAATGYAIAEDVKSGDYANLAFDSVAEGLQVAMTAQPEFAPLLEPVLLAEQLAQLVYGEVAGWIAEQKQLDHDRGQWDGAVKDLVAHRDAQWRNRLEGQALEKLFPQLNEKFKRVLDSDVATLKKWAKAKKEAVARISERSQGRAASEAEKQRIRAHETALKKKIDAKVWEQQDARTELYGDQIAKVAAGAFATVLKPGKDGKSGFDTFNDQFVEKSVKPYLDKLIGKISDDEFRASGAREWGQAELTRRQARWKKMTEDKLAEVRRALSDGGRTTLSEEDVRKMQKQYFPVKDTFRDPDRDRDRIFAELVRDQRNR</sequence>
<accession>A0ABN0YTS1</accession>
<evidence type="ECO:0000256" key="1">
    <source>
        <dbReference type="SAM" id="SignalP"/>
    </source>
</evidence>
<dbReference type="EMBL" id="BAAABX010000041">
    <property type="protein sequence ID" value="GAA0410623.1"/>
    <property type="molecule type" value="Genomic_DNA"/>
</dbReference>
<evidence type="ECO:0000313" key="3">
    <source>
        <dbReference type="Proteomes" id="UP001500879"/>
    </source>
</evidence>